<feature type="transmembrane region" description="Helical" evidence="2">
    <location>
        <begin position="219"/>
        <end position="242"/>
    </location>
</feature>
<keyword evidence="2" id="KW-1133">Transmembrane helix</keyword>
<feature type="transmembrane region" description="Helical" evidence="2">
    <location>
        <begin position="155"/>
        <end position="172"/>
    </location>
</feature>
<keyword evidence="2" id="KW-0472">Membrane</keyword>
<dbReference type="Pfam" id="PF09490">
    <property type="entry name" value="CbtA"/>
    <property type="match status" value="1"/>
</dbReference>
<dbReference type="Proteomes" id="UP000434580">
    <property type="component" value="Unassembled WGS sequence"/>
</dbReference>
<feature type="transmembrane region" description="Helical" evidence="2">
    <location>
        <begin position="80"/>
        <end position="102"/>
    </location>
</feature>
<evidence type="ECO:0000256" key="2">
    <source>
        <dbReference type="SAM" id="Phobius"/>
    </source>
</evidence>
<protein>
    <recommendedName>
        <fullName evidence="5">Cobalt transporter subunit CbtA</fullName>
    </recommendedName>
</protein>
<dbReference type="EMBL" id="CACSII010000010">
    <property type="protein sequence ID" value="CAA0102238.1"/>
    <property type="molecule type" value="Genomic_DNA"/>
</dbReference>
<accession>A0A5S9PC32</accession>
<name>A0A5S9PC32_9GAMM</name>
<evidence type="ECO:0008006" key="5">
    <source>
        <dbReference type="Google" id="ProtNLM"/>
    </source>
</evidence>
<gene>
    <name evidence="3" type="ORF">DPBNPPHM_03984</name>
</gene>
<evidence type="ECO:0000313" key="3">
    <source>
        <dbReference type="EMBL" id="CAA0102238.1"/>
    </source>
</evidence>
<keyword evidence="2" id="KW-0812">Transmembrane</keyword>
<dbReference type="InterPro" id="IPR012666">
    <property type="entry name" value="CbtA_put"/>
</dbReference>
<sequence length="254" mass="27378">MLFSRIVYASLLVGLLSALVLSAVQQWQVAPIIFAAEAYEGAEYTPTLSAGEADGHSHEHGHHDHSHGEEWAPADGAERLFYSLMSNLFAGIGFSLVLMAVMSQLQLRGMISLTPAKGILWGFAGFLAVFAAPAIGLPPEIPGIEAPPVEYRQVWWLLTVALTGVGIAALIFASIRYKVAGLTLVLLPHIIGAPMISGAEFKHPDPVVVAELTSLHHEFITISTVANLLFWLVIGLASSWAVSRWIVKHDVVET</sequence>
<feature type="compositionally biased region" description="Basic and acidic residues" evidence="1">
    <location>
        <begin position="53"/>
        <end position="70"/>
    </location>
</feature>
<reference evidence="3 4" key="1">
    <citation type="submission" date="2019-11" db="EMBL/GenBank/DDBJ databases">
        <authorList>
            <person name="Holert J."/>
        </authorList>
    </citation>
    <scope>NUCLEOTIDE SEQUENCE [LARGE SCALE GENOMIC DNA]</scope>
    <source>
        <strain evidence="3">BC5_2</strain>
    </source>
</reference>
<evidence type="ECO:0000313" key="4">
    <source>
        <dbReference type="Proteomes" id="UP000434580"/>
    </source>
</evidence>
<evidence type="ECO:0000256" key="1">
    <source>
        <dbReference type="SAM" id="MobiDB-lite"/>
    </source>
</evidence>
<organism evidence="3 4">
    <name type="scientific">BD1-7 clade bacterium</name>
    <dbReference type="NCBI Taxonomy" id="2029982"/>
    <lineage>
        <taxon>Bacteria</taxon>
        <taxon>Pseudomonadati</taxon>
        <taxon>Pseudomonadota</taxon>
        <taxon>Gammaproteobacteria</taxon>
        <taxon>Cellvibrionales</taxon>
        <taxon>Spongiibacteraceae</taxon>
        <taxon>BD1-7 clade</taxon>
    </lineage>
</organism>
<feature type="transmembrane region" description="Helical" evidence="2">
    <location>
        <begin position="114"/>
        <end position="135"/>
    </location>
</feature>
<dbReference type="AlphaFoldDB" id="A0A5S9PC32"/>
<dbReference type="OrthoDB" id="9813640at2"/>
<feature type="transmembrane region" description="Helical" evidence="2">
    <location>
        <begin position="179"/>
        <end position="199"/>
    </location>
</feature>
<feature type="region of interest" description="Disordered" evidence="1">
    <location>
        <begin position="50"/>
        <end position="70"/>
    </location>
</feature>
<proteinExistence type="predicted"/>
<dbReference type="NCBIfam" id="TIGR02458">
    <property type="entry name" value="CbtA"/>
    <property type="match status" value="1"/>
</dbReference>